<keyword evidence="2" id="KW-1185">Reference proteome</keyword>
<dbReference type="EMBL" id="SRYG01000005">
    <property type="protein sequence ID" value="TGY66549.1"/>
    <property type="molecule type" value="Genomic_DNA"/>
</dbReference>
<proteinExistence type="predicted"/>
<sequence length="143" mass="16901">MEPIKLDPMDLIVTLSDLTSHKSFKYFTLLVGFKEVFAWLDVHVIVYSLEDEAPAWYANVFDCERSEKKIEALKALKTKVVFGEPRQIAYSYLFLYQGERRLLWMKRINYENLVKVCKTVIQARSEEISKKFEKLVDIPKSLW</sequence>
<organism evidence="1 2">
    <name type="scientific">Dubosiella muris</name>
    <dbReference type="NCBI Taxonomy" id="3038133"/>
    <lineage>
        <taxon>Bacteria</taxon>
        <taxon>Bacillati</taxon>
        <taxon>Bacillota</taxon>
        <taxon>Erysipelotrichia</taxon>
        <taxon>Erysipelotrichales</taxon>
        <taxon>Erysipelotrichaceae</taxon>
        <taxon>Dubosiella</taxon>
    </lineage>
</organism>
<dbReference type="Proteomes" id="UP000308836">
    <property type="component" value="Unassembled WGS sequence"/>
</dbReference>
<reference evidence="1" key="1">
    <citation type="submission" date="2019-04" db="EMBL/GenBank/DDBJ databases">
        <title>Microbes associate with the intestines of laboratory mice.</title>
        <authorList>
            <person name="Navarre W."/>
            <person name="Wong E."/>
            <person name="Huang K."/>
            <person name="Tropini C."/>
            <person name="Ng K."/>
            <person name="Yu B."/>
        </authorList>
    </citation>
    <scope>NUCLEOTIDE SEQUENCE</scope>
    <source>
        <strain evidence="1">NM09_H32</strain>
    </source>
</reference>
<accession>A0AC61R955</accession>
<evidence type="ECO:0000313" key="1">
    <source>
        <dbReference type="EMBL" id="TGY66549.1"/>
    </source>
</evidence>
<name>A0AC61R955_9FIRM</name>
<protein>
    <submittedName>
        <fullName evidence="1">Uncharacterized protein</fullName>
    </submittedName>
</protein>
<comment type="caution">
    <text evidence="1">The sequence shown here is derived from an EMBL/GenBank/DDBJ whole genome shotgun (WGS) entry which is preliminary data.</text>
</comment>
<gene>
    <name evidence="1" type="ORF">E5336_03165</name>
</gene>
<evidence type="ECO:0000313" key="2">
    <source>
        <dbReference type="Proteomes" id="UP000308836"/>
    </source>
</evidence>